<keyword evidence="4" id="KW-0067">ATP-binding</keyword>
<dbReference type="PANTHER" id="PTHR24221">
    <property type="entry name" value="ATP-BINDING CASSETTE SUB-FAMILY B"/>
    <property type="match status" value="1"/>
</dbReference>
<dbReference type="PROSITE" id="PS50929">
    <property type="entry name" value="ABC_TM1F"/>
    <property type="match status" value="1"/>
</dbReference>
<feature type="region of interest" description="Disordered" evidence="7">
    <location>
        <begin position="387"/>
        <end position="408"/>
    </location>
</feature>
<dbReference type="InterPro" id="IPR027417">
    <property type="entry name" value="P-loop_NTPase"/>
</dbReference>
<feature type="transmembrane region" description="Helical" evidence="8">
    <location>
        <begin position="274"/>
        <end position="293"/>
    </location>
</feature>
<evidence type="ECO:0000256" key="3">
    <source>
        <dbReference type="ARBA" id="ARBA00022741"/>
    </source>
</evidence>
<accession>A0A2T0Q3Z3</accession>
<evidence type="ECO:0000256" key="8">
    <source>
        <dbReference type="SAM" id="Phobius"/>
    </source>
</evidence>
<comment type="subcellular location">
    <subcellularLocation>
        <location evidence="1">Cell membrane</location>
        <topology evidence="1">Multi-pass membrane protein</topology>
    </subcellularLocation>
</comment>
<gene>
    <name evidence="11" type="ORF">CLV72_10497</name>
</gene>
<evidence type="ECO:0000256" key="5">
    <source>
        <dbReference type="ARBA" id="ARBA00022989"/>
    </source>
</evidence>
<feature type="domain" description="ABC transporter" evidence="9">
    <location>
        <begin position="391"/>
        <end position="631"/>
    </location>
</feature>
<dbReference type="EMBL" id="PVZC01000004">
    <property type="protein sequence ID" value="PRX98520.1"/>
    <property type="molecule type" value="Genomic_DNA"/>
</dbReference>
<dbReference type="InterPro" id="IPR017871">
    <property type="entry name" value="ABC_transporter-like_CS"/>
</dbReference>
<dbReference type="PANTHER" id="PTHR24221:SF654">
    <property type="entry name" value="ATP-BINDING CASSETTE SUB-FAMILY B MEMBER 6"/>
    <property type="match status" value="1"/>
</dbReference>
<evidence type="ECO:0000256" key="1">
    <source>
        <dbReference type="ARBA" id="ARBA00004651"/>
    </source>
</evidence>
<keyword evidence="2 8" id="KW-0812">Transmembrane</keyword>
<feature type="compositionally biased region" description="Gly residues" evidence="7">
    <location>
        <begin position="395"/>
        <end position="408"/>
    </location>
</feature>
<dbReference type="InterPro" id="IPR011527">
    <property type="entry name" value="ABC1_TM_dom"/>
</dbReference>
<keyword evidence="3" id="KW-0547">Nucleotide-binding</keyword>
<feature type="transmembrane region" description="Helical" evidence="8">
    <location>
        <begin position="43"/>
        <end position="64"/>
    </location>
</feature>
<dbReference type="AlphaFoldDB" id="A0A2T0Q3Z3"/>
<feature type="transmembrane region" description="Helical" evidence="8">
    <location>
        <begin position="305"/>
        <end position="326"/>
    </location>
</feature>
<evidence type="ECO:0000256" key="7">
    <source>
        <dbReference type="SAM" id="MobiDB-lite"/>
    </source>
</evidence>
<dbReference type="Gene3D" id="1.20.1560.10">
    <property type="entry name" value="ABC transporter type 1, transmembrane domain"/>
    <property type="match status" value="1"/>
</dbReference>
<dbReference type="GO" id="GO:0005524">
    <property type="term" value="F:ATP binding"/>
    <property type="evidence" value="ECO:0007669"/>
    <property type="project" value="UniProtKB-KW"/>
</dbReference>
<dbReference type="SUPFAM" id="SSF90123">
    <property type="entry name" value="ABC transporter transmembrane region"/>
    <property type="match status" value="1"/>
</dbReference>
<feature type="compositionally biased region" description="Acidic residues" evidence="7">
    <location>
        <begin position="652"/>
        <end position="661"/>
    </location>
</feature>
<evidence type="ECO:0000256" key="4">
    <source>
        <dbReference type="ARBA" id="ARBA00022840"/>
    </source>
</evidence>
<dbReference type="Pfam" id="PF00005">
    <property type="entry name" value="ABC_tran"/>
    <property type="match status" value="1"/>
</dbReference>
<dbReference type="InterPro" id="IPR003593">
    <property type="entry name" value="AAA+_ATPase"/>
</dbReference>
<evidence type="ECO:0000313" key="12">
    <source>
        <dbReference type="Proteomes" id="UP000237846"/>
    </source>
</evidence>
<dbReference type="SUPFAM" id="SSF52540">
    <property type="entry name" value="P-loop containing nucleoside triphosphate hydrolases"/>
    <property type="match status" value="1"/>
</dbReference>
<sequence length="661" mass="70323">MAGEWREQMADGAGAARTPTRGRVFTRGLYVLWTAIRTEPGPFGLAMFGAVLHATVTVGSASVLGYITSEIILPSLRAGDTTAAALWTAAGLLLGVGVLKATGLAFRRLFAGLMQYRMQAHYRRRVSHTFLRLPLAWHHRHPTGQLLSNAGSDVEAAWQPLAPLPMAIGTAYMLVIAAASMLITDLVLALVGFLVFPAIALLNYVYQHRLSPLATRAQALRARVSEVAHESFDGALVVKTLGREDAETERFTAAASRLRDAQIKVGRVRGMFDPVMEALPNLGVLVVLLVGVLRIEGGAMTPGELVQFAFLFTLLAFPIRSFGWILGDLPRAVVGWDRMQAVLTARGSTAYGTARLPAGQAPGGVAVTAEGVTFGYEDGYRDASGADRDGISAGDLGGGPDPGEGGTGPRTTVLHGVDLAIPPGRTVAIVGPTGAGKSTLASLLLRLVDPDSGTLRYDGTDLRELAKGEISRTAALVPQTTFVFDDTVRENIALGAPATDGEIWTALRLAHADAFVRALPDGLDSRLGERGTSLSGGQRQRIALARALVRRPRLLVLDDATSAVDPQVEEHILTGLRRADLAATVVVIAYRRSTIALADEVVYLEGGRVVATGTHDELTERVEGYRRLVTAYQRDEEQRAAEAAAGLRTEPTDVEESEAVA</sequence>
<evidence type="ECO:0000256" key="6">
    <source>
        <dbReference type="ARBA" id="ARBA00023136"/>
    </source>
</evidence>
<dbReference type="SMART" id="SM00382">
    <property type="entry name" value="AAA"/>
    <property type="match status" value="1"/>
</dbReference>
<dbReference type="InterPro" id="IPR039421">
    <property type="entry name" value="Type_1_exporter"/>
</dbReference>
<dbReference type="GO" id="GO:0034040">
    <property type="term" value="F:ATPase-coupled lipid transmembrane transporter activity"/>
    <property type="evidence" value="ECO:0007669"/>
    <property type="project" value="TreeGrafter"/>
</dbReference>
<evidence type="ECO:0000256" key="2">
    <source>
        <dbReference type="ARBA" id="ARBA00022692"/>
    </source>
</evidence>
<dbReference type="GO" id="GO:0005886">
    <property type="term" value="C:plasma membrane"/>
    <property type="evidence" value="ECO:0007669"/>
    <property type="project" value="UniProtKB-SubCell"/>
</dbReference>
<feature type="domain" description="ABC transmembrane type-1" evidence="10">
    <location>
        <begin position="45"/>
        <end position="331"/>
    </location>
</feature>
<dbReference type="PROSITE" id="PS00211">
    <property type="entry name" value="ABC_TRANSPORTER_1"/>
    <property type="match status" value="1"/>
</dbReference>
<dbReference type="Pfam" id="PF00664">
    <property type="entry name" value="ABC_membrane"/>
    <property type="match status" value="1"/>
</dbReference>
<organism evidence="11 12">
    <name type="scientific">Allonocardiopsis opalescens</name>
    <dbReference type="NCBI Taxonomy" id="1144618"/>
    <lineage>
        <taxon>Bacteria</taxon>
        <taxon>Bacillati</taxon>
        <taxon>Actinomycetota</taxon>
        <taxon>Actinomycetes</taxon>
        <taxon>Streptosporangiales</taxon>
        <taxon>Allonocardiopsis</taxon>
    </lineage>
</organism>
<dbReference type="PROSITE" id="PS50893">
    <property type="entry name" value="ABC_TRANSPORTER_2"/>
    <property type="match status" value="1"/>
</dbReference>
<dbReference type="InterPro" id="IPR036640">
    <property type="entry name" value="ABC1_TM_sf"/>
</dbReference>
<protein>
    <submittedName>
        <fullName evidence="11">ABC-type multidrug transport system fused ATPase/permease subunit</fullName>
    </submittedName>
</protein>
<feature type="transmembrane region" description="Helical" evidence="8">
    <location>
        <begin position="84"/>
        <end position="106"/>
    </location>
</feature>
<reference evidence="11 12" key="1">
    <citation type="submission" date="2018-03" db="EMBL/GenBank/DDBJ databases">
        <title>Genomic Encyclopedia of Archaeal and Bacterial Type Strains, Phase II (KMG-II): from individual species to whole genera.</title>
        <authorList>
            <person name="Goeker M."/>
        </authorList>
    </citation>
    <scope>NUCLEOTIDE SEQUENCE [LARGE SCALE GENOMIC DNA]</scope>
    <source>
        <strain evidence="11 12">DSM 45601</strain>
    </source>
</reference>
<proteinExistence type="predicted"/>
<keyword evidence="5 8" id="KW-1133">Transmembrane helix</keyword>
<feature type="region of interest" description="Disordered" evidence="7">
    <location>
        <begin position="639"/>
        <end position="661"/>
    </location>
</feature>
<keyword evidence="6 8" id="KW-0472">Membrane</keyword>
<dbReference type="InterPro" id="IPR003439">
    <property type="entry name" value="ABC_transporter-like_ATP-bd"/>
</dbReference>
<feature type="transmembrane region" description="Helical" evidence="8">
    <location>
        <begin position="186"/>
        <end position="206"/>
    </location>
</feature>
<feature type="transmembrane region" description="Helical" evidence="8">
    <location>
        <begin position="161"/>
        <end position="180"/>
    </location>
</feature>
<dbReference type="GO" id="GO:0140359">
    <property type="term" value="F:ABC-type transporter activity"/>
    <property type="evidence" value="ECO:0007669"/>
    <property type="project" value="InterPro"/>
</dbReference>
<name>A0A2T0Q3Z3_9ACTN</name>
<evidence type="ECO:0000313" key="11">
    <source>
        <dbReference type="EMBL" id="PRX98520.1"/>
    </source>
</evidence>
<dbReference type="GO" id="GO:0016887">
    <property type="term" value="F:ATP hydrolysis activity"/>
    <property type="evidence" value="ECO:0007669"/>
    <property type="project" value="InterPro"/>
</dbReference>
<dbReference type="Gene3D" id="3.40.50.300">
    <property type="entry name" value="P-loop containing nucleotide triphosphate hydrolases"/>
    <property type="match status" value="1"/>
</dbReference>
<evidence type="ECO:0000259" key="10">
    <source>
        <dbReference type="PROSITE" id="PS50929"/>
    </source>
</evidence>
<evidence type="ECO:0000259" key="9">
    <source>
        <dbReference type="PROSITE" id="PS50893"/>
    </source>
</evidence>
<dbReference type="Proteomes" id="UP000237846">
    <property type="component" value="Unassembled WGS sequence"/>
</dbReference>
<keyword evidence="12" id="KW-1185">Reference proteome</keyword>
<comment type="caution">
    <text evidence="11">The sequence shown here is derived from an EMBL/GenBank/DDBJ whole genome shotgun (WGS) entry which is preliminary data.</text>
</comment>